<gene>
    <name evidence="7" type="ORF">J2X12_003784</name>
</gene>
<dbReference type="GO" id="GO:0005886">
    <property type="term" value="C:plasma membrane"/>
    <property type="evidence" value="ECO:0007669"/>
    <property type="project" value="UniProtKB-SubCell"/>
</dbReference>
<evidence type="ECO:0000256" key="5">
    <source>
        <dbReference type="ARBA" id="ARBA00023136"/>
    </source>
</evidence>
<dbReference type="Proteomes" id="UP001262032">
    <property type="component" value="Unassembled WGS sequence"/>
</dbReference>
<evidence type="ECO:0000256" key="2">
    <source>
        <dbReference type="ARBA" id="ARBA00022475"/>
    </source>
</evidence>
<feature type="transmembrane region" description="Helical" evidence="6">
    <location>
        <begin position="6"/>
        <end position="29"/>
    </location>
</feature>
<accession>A0AAW8NH96</accession>
<dbReference type="InterPro" id="IPR001123">
    <property type="entry name" value="LeuE-type"/>
</dbReference>
<evidence type="ECO:0000256" key="4">
    <source>
        <dbReference type="ARBA" id="ARBA00022989"/>
    </source>
</evidence>
<keyword evidence="5 6" id="KW-0472">Membrane</keyword>
<dbReference type="AlphaFoldDB" id="A0AAW8NH96"/>
<name>A0AAW8NH96_PSEOX</name>
<keyword evidence="3 6" id="KW-0812">Transmembrane</keyword>
<dbReference type="EMBL" id="JAVDWN010000018">
    <property type="protein sequence ID" value="MDR7165730.1"/>
    <property type="molecule type" value="Genomic_DNA"/>
</dbReference>
<dbReference type="PIRSF" id="PIRSF006324">
    <property type="entry name" value="LeuE"/>
    <property type="match status" value="1"/>
</dbReference>
<dbReference type="Pfam" id="PF01810">
    <property type="entry name" value="LysE"/>
    <property type="match status" value="1"/>
</dbReference>
<proteinExistence type="predicted"/>
<evidence type="ECO:0000256" key="1">
    <source>
        <dbReference type="ARBA" id="ARBA00004651"/>
    </source>
</evidence>
<dbReference type="RefSeq" id="WP_310258390.1">
    <property type="nucleotide sequence ID" value="NZ_JAVDWN010000018.1"/>
</dbReference>
<evidence type="ECO:0000313" key="8">
    <source>
        <dbReference type="Proteomes" id="UP001262032"/>
    </source>
</evidence>
<reference evidence="7" key="1">
    <citation type="submission" date="2023-07" db="EMBL/GenBank/DDBJ databases">
        <title>Sorghum-associated microbial communities from plants grown in Nebraska, USA.</title>
        <authorList>
            <person name="Schachtman D."/>
        </authorList>
    </citation>
    <scope>NUCLEOTIDE SEQUENCE</scope>
    <source>
        <strain evidence="7">BE261</strain>
    </source>
</reference>
<protein>
    <submittedName>
        <fullName evidence="7">Threonine/homoserine/homoserine lactone efflux protein</fullName>
    </submittedName>
</protein>
<feature type="transmembrane region" description="Helical" evidence="6">
    <location>
        <begin position="66"/>
        <end position="87"/>
    </location>
</feature>
<sequence>MTWEFWLTSIVVTATPGTGALFTVAAGIARGARAGVVAAVGCTLGIVPHMVLALSGAAALMATSPVAFGIVKWLGVAYLLYLGWGTWRQSSVLSMPDDAHEGHAPPTVLRTIGSAVLVNLLNPKLTVFFFVFLPMFVASDEPGAFLHMAVLGAVFMAITLAIFAVYGLGAAWLRGYVLGKPVVMRWLNRGFAASFVALAVVLAFTHQ</sequence>
<evidence type="ECO:0000256" key="3">
    <source>
        <dbReference type="ARBA" id="ARBA00022692"/>
    </source>
</evidence>
<dbReference type="GO" id="GO:0042970">
    <property type="term" value="F:homoserine transmembrane transporter activity"/>
    <property type="evidence" value="ECO:0007669"/>
    <property type="project" value="TreeGrafter"/>
</dbReference>
<evidence type="ECO:0000313" key="7">
    <source>
        <dbReference type="EMBL" id="MDR7165730.1"/>
    </source>
</evidence>
<dbReference type="PANTHER" id="PTHR30086">
    <property type="entry name" value="ARGININE EXPORTER PROTEIN ARGO"/>
    <property type="match status" value="1"/>
</dbReference>
<keyword evidence="2" id="KW-1003">Cell membrane</keyword>
<feature type="transmembrane region" description="Helical" evidence="6">
    <location>
        <begin position="36"/>
        <end position="60"/>
    </location>
</feature>
<feature type="transmembrane region" description="Helical" evidence="6">
    <location>
        <begin position="186"/>
        <end position="205"/>
    </location>
</feature>
<keyword evidence="4 6" id="KW-1133">Transmembrane helix</keyword>
<organism evidence="7 8">
    <name type="scientific">Pseudarthrobacter oxydans</name>
    <name type="common">Arthrobacter oxydans</name>
    <dbReference type="NCBI Taxonomy" id="1671"/>
    <lineage>
        <taxon>Bacteria</taxon>
        <taxon>Bacillati</taxon>
        <taxon>Actinomycetota</taxon>
        <taxon>Actinomycetes</taxon>
        <taxon>Micrococcales</taxon>
        <taxon>Micrococcaceae</taxon>
        <taxon>Pseudarthrobacter</taxon>
    </lineage>
</organism>
<feature type="transmembrane region" description="Helical" evidence="6">
    <location>
        <begin position="145"/>
        <end position="174"/>
    </location>
</feature>
<feature type="transmembrane region" description="Helical" evidence="6">
    <location>
        <begin position="108"/>
        <end position="133"/>
    </location>
</feature>
<evidence type="ECO:0000256" key="6">
    <source>
        <dbReference type="SAM" id="Phobius"/>
    </source>
</evidence>
<dbReference type="PANTHER" id="PTHR30086:SF14">
    <property type="entry name" value="HOMOSERINE_HOMOSERINE LACTONE EFFLUX PROTEIN"/>
    <property type="match status" value="1"/>
</dbReference>
<comment type="caution">
    <text evidence="7">The sequence shown here is derived from an EMBL/GenBank/DDBJ whole genome shotgun (WGS) entry which is preliminary data.</text>
</comment>
<comment type="subcellular location">
    <subcellularLocation>
        <location evidence="1">Cell membrane</location>
        <topology evidence="1">Multi-pass membrane protein</topology>
    </subcellularLocation>
</comment>